<name>A0A2S9YUG8_9BACT</name>
<dbReference type="Proteomes" id="UP000238823">
    <property type="component" value="Unassembled WGS sequence"/>
</dbReference>
<comment type="caution">
    <text evidence="2">The sequence shown here is derived from an EMBL/GenBank/DDBJ whole genome shotgun (WGS) entry which is preliminary data.</text>
</comment>
<evidence type="ECO:0000313" key="2">
    <source>
        <dbReference type="EMBL" id="PRQ08682.1"/>
    </source>
</evidence>
<sequence>MSAVRATIVRWGGILIRPRATLAALGPGEGRFDWWLLAALFVLGSQIQHLSETVARYQVFRSFWLLVNGLAIALLTPLLVGLIVESIVGAARSRYRHLPLVALVLVATLANLLRQQGVVIPGPRYLPEILGTVWAAGLGVWIRKRVPPPVDVADDAAELAQTADDARGVTHD</sequence>
<gene>
    <name evidence="2" type="ORF">ENSA7_15820</name>
</gene>
<evidence type="ECO:0000313" key="3">
    <source>
        <dbReference type="Proteomes" id="UP000238823"/>
    </source>
</evidence>
<keyword evidence="1" id="KW-0812">Transmembrane</keyword>
<feature type="transmembrane region" description="Helical" evidence="1">
    <location>
        <begin position="63"/>
        <end position="84"/>
    </location>
</feature>
<evidence type="ECO:0000256" key="1">
    <source>
        <dbReference type="SAM" id="Phobius"/>
    </source>
</evidence>
<organism evidence="2 3">
    <name type="scientific">Enhygromyxa salina</name>
    <dbReference type="NCBI Taxonomy" id="215803"/>
    <lineage>
        <taxon>Bacteria</taxon>
        <taxon>Pseudomonadati</taxon>
        <taxon>Myxococcota</taxon>
        <taxon>Polyangia</taxon>
        <taxon>Nannocystales</taxon>
        <taxon>Nannocystaceae</taxon>
        <taxon>Enhygromyxa</taxon>
    </lineage>
</organism>
<proteinExistence type="predicted"/>
<protein>
    <submittedName>
        <fullName evidence="2">Uncharacterized protein</fullName>
    </submittedName>
</protein>
<keyword evidence="1" id="KW-1133">Transmembrane helix</keyword>
<dbReference type="EMBL" id="PVNL01000037">
    <property type="protein sequence ID" value="PRQ08682.1"/>
    <property type="molecule type" value="Genomic_DNA"/>
</dbReference>
<keyword evidence="1" id="KW-0472">Membrane</keyword>
<reference evidence="2 3" key="1">
    <citation type="submission" date="2018-03" db="EMBL/GenBank/DDBJ databases">
        <title>Draft Genome Sequences of the Obligatory Marine Myxobacteria Enhygromyxa salina SWB007.</title>
        <authorList>
            <person name="Poehlein A."/>
            <person name="Moghaddam J.A."/>
            <person name="Harms H."/>
            <person name="Alanjari M."/>
            <person name="Koenig G.M."/>
            <person name="Daniel R."/>
            <person name="Schaeberle T.F."/>
        </authorList>
    </citation>
    <scope>NUCLEOTIDE SEQUENCE [LARGE SCALE GENOMIC DNA]</scope>
    <source>
        <strain evidence="2 3">SWB007</strain>
    </source>
</reference>
<accession>A0A2S9YUG8</accession>
<dbReference type="AlphaFoldDB" id="A0A2S9YUG8"/>